<dbReference type="EMBL" id="FOCQ01000001">
    <property type="protein sequence ID" value="SEM70498.1"/>
    <property type="molecule type" value="Genomic_DNA"/>
</dbReference>
<evidence type="ECO:0000256" key="2">
    <source>
        <dbReference type="ARBA" id="ARBA00022801"/>
    </source>
</evidence>
<comment type="function">
    <text evidence="4">Catalyzes the reversible isomerization-deamination of glucosamine 6-phosphate (GlcN6P) to form fructose 6-phosphate (Fru6P) and ammonium ion.</text>
</comment>
<comment type="pathway">
    <text evidence="4">Amino-sugar metabolism; N-acetylneuraminate degradation; D-fructose 6-phosphate from N-acetylneuraminate: step 5/5.</text>
</comment>
<feature type="domain" description="Glucosamine/galactosamine-6-phosphate isomerase" evidence="5">
    <location>
        <begin position="10"/>
        <end position="226"/>
    </location>
</feature>
<dbReference type="Gene3D" id="3.40.50.1360">
    <property type="match status" value="1"/>
</dbReference>
<dbReference type="Pfam" id="PF01182">
    <property type="entry name" value="Glucosamine_iso"/>
    <property type="match status" value="1"/>
</dbReference>
<keyword evidence="3 4" id="KW-0119">Carbohydrate metabolism</keyword>
<dbReference type="GO" id="GO:0004342">
    <property type="term" value="F:glucosamine-6-phosphate deaminase activity"/>
    <property type="evidence" value="ECO:0007669"/>
    <property type="project" value="UniProtKB-UniRule"/>
</dbReference>
<dbReference type="Proteomes" id="UP000199695">
    <property type="component" value="Unassembled WGS sequence"/>
</dbReference>
<dbReference type="GO" id="GO:0006043">
    <property type="term" value="P:glucosamine catabolic process"/>
    <property type="evidence" value="ECO:0007669"/>
    <property type="project" value="TreeGrafter"/>
</dbReference>
<comment type="catalytic activity">
    <reaction evidence="1 4">
        <text>alpha-D-glucosamine 6-phosphate + H2O = beta-D-fructose 6-phosphate + NH4(+)</text>
        <dbReference type="Rhea" id="RHEA:12172"/>
        <dbReference type="ChEBI" id="CHEBI:15377"/>
        <dbReference type="ChEBI" id="CHEBI:28938"/>
        <dbReference type="ChEBI" id="CHEBI:57634"/>
        <dbReference type="ChEBI" id="CHEBI:75989"/>
        <dbReference type="EC" id="3.5.99.6"/>
    </reaction>
</comment>
<dbReference type="SUPFAM" id="SSF100950">
    <property type="entry name" value="NagB/RpiA/CoA transferase-like"/>
    <property type="match status" value="1"/>
</dbReference>
<dbReference type="NCBIfam" id="TIGR00502">
    <property type="entry name" value="nagB"/>
    <property type="match status" value="1"/>
</dbReference>
<dbReference type="AlphaFoldDB" id="A0A1H8AKX3"/>
<comment type="caution">
    <text evidence="4">Lacks conserved residue(s) required for the propagation of feature annotation.</text>
</comment>
<comment type="similarity">
    <text evidence="4">Belongs to the glucosamine/galactosamine-6-phosphate isomerase family. NagB subfamily.</text>
</comment>
<reference evidence="6 7" key="1">
    <citation type="submission" date="2016-10" db="EMBL/GenBank/DDBJ databases">
        <authorList>
            <person name="de Groot N.N."/>
        </authorList>
    </citation>
    <scope>NUCLEOTIDE SEQUENCE [LARGE SCALE GENOMIC DNA]</scope>
    <source>
        <strain evidence="6 7">DSM 46701</strain>
    </source>
</reference>
<dbReference type="EC" id="3.5.99.6" evidence="4"/>
<accession>A0A1H8AKX3</accession>
<feature type="active site" description="Proton acceptor; for ring-opening step" evidence="4">
    <location>
        <position position="138"/>
    </location>
</feature>
<dbReference type="HAMAP" id="MF_01241">
    <property type="entry name" value="GlcN6P_deamin"/>
    <property type="match status" value="1"/>
</dbReference>
<evidence type="ECO:0000256" key="3">
    <source>
        <dbReference type="ARBA" id="ARBA00023277"/>
    </source>
</evidence>
<organism evidence="6 7">
    <name type="scientific">Lihuaxuella thermophila</name>
    <dbReference type="NCBI Taxonomy" id="1173111"/>
    <lineage>
        <taxon>Bacteria</taxon>
        <taxon>Bacillati</taxon>
        <taxon>Bacillota</taxon>
        <taxon>Bacilli</taxon>
        <taxon>Bacillales</taxon>
        <taxon>Thermoactinomycetaceae</taxon>
        <taxon>Lihuaxuella</taxon>
    </lineage>
</organism>
<dbReference type="STRING" id="1173111.SAMN05444955_101171"/>
<dbReference type="GO" id="GO:0005975">
    <property type="term" value="P:carbohydrate metabolic process"/>
    <property type="evidence" value="ECO:0007669"/>
    <property type="project" value="InterPro"/>
</dbReference>
<feature type="active site" description="For ring-opening step" evidence="4">
    <location>
        <position position="143"/>
    </location>
</feature>
<keyword evidence="2 4" id="KW-0378">Hydrolase</keyword>
<evidence type="ECO:0000259" key="5">
    <source>
        <dbReference type="Pfam" id="PF01182"/>
    </source>
</evidence>
<dbReference type="InterPro" id="IPR037171">
    <property type="entry name" value="NagB/RpiA_transferase-like"/>
</dbReference>
<dbReference type="OrthoDB" id="9791139at2"/>
<dbReference type="GO" id="GO:0005737">
    <property type="term" value="C:cytoplasm"/>
    <property type="evidence" value="ECO:0007669"/>
    <property type="project" value="TreeGrafter"/>
</dbReference>
<evidence type="ECO:0000256" key="4">
    <source>
        <dbReference type="HAMAP-Rule" id="MF_01241"/>
    </source>
</evidence>
<feature type="active site" description="For ring-opening step" evidence="4">
    <location>
        <position position="136"/>
    </location>
</feature>
<dbReference type="UniPathway" id="UPA00629">
    <property type="reaction ID" value="UER00684"/>
</dbReference>
<dbReference type="FunFam" id="3.40.50.1360:FF:000003">
    <property type="entry name" value="Glucosamine-6-phosphate deaminase"/>
    <property type="match status" value="1"/>
</dbReference>
<feature type="active site" description="Proton acceptor; for enolization step" evidence="4">
    <location>
        <position position="67"/>
    </location>
</feature>
<dbReference type="GO" id="GO:0006046">
    <property type="term" value="P:N-acetylglucosamine catabolic process"/>
    <property type="evidence" value="ECO:0007669"/>
    <property type="project" value="UniProtKB-UniRule"/>
</dbReference>
<evidence type="ECO:0000256" key="1">
    <source>
        <dbReference type="ARBA" id="ARBA00000644"/>
    </source>
</evidence>
<dbReference type="InterPro" id="IPR018321">
    <property type="entry name" value="Glucosamine6P_isomerase_CS"/>
</dbReference>
<evidence type="ECO:0000313" key="6">
    <source>
        <dbReference type="EMBL" id="SEM70498.1"/>
    </source>
</evidence>
<proteinExistence type="inferred from homology"/>
<dbReference type="GO" id="GO:0019262">
    <property type="term" value="P:N-acetylneuraminate catabolic process"/>
    <property type="evidence" value="ECO:0007669"/>
    <property type="project" value="UniProtKB-UniRule"/>
</dbReference>
<protein>
    <recommendedName>
        <fullName evidence="4">Glucosamine-6-phosphate deaminase</fullName>
        <ecNumber evidence="4">3.5.99.6</ecNumber>
    </recommendedName>
    <alternativeName>
        <fullName evidence="4">GlcN6P deaminase</fullName>
        <shortName evidence="4">GNPDA</shortName>
    </alternativeName>
    <alternativeName>
        <fullName evidence="4">Glucosamine-6-phosphate isomerase</fullName>
    </alternativeName>
</protein>
<dbReference type="GO" id="GO:0042802">
    <property type="term" value="F:identical protein binding"/>
    <property type="evidence" value="ECO:0007669"/>
    <property type="project" value="TreeGrafter"/>
</dbReference>
<keyword evidence="7" id="KW-1185">Reference proteome</keyword>
<sequence>MQLVKAKDYQELCRMAAERIIGKVKRARNIKLGLATGGTPTGVYRELIEDHRKNGTSYRHVTTFNLDEYVGLSPEHPSSYHYYMNKNLFEHIDIPKEKTYLPNGMSADLEAECRRYETLIEAEGGIDIQILGIGLNGHIGFNEPGTPFDSLTHVVQLAETTREANSRYFGSPDEVPTHAVTMGIGTIMKSREILLLVNGRNKADILRRLFEEKVTEQLPASVLKTHPHVTIIADEEACSRLYVFP</sequence>
<evidence type="ECO:0000313" key="7">
    <source>
        <dbReference type="Proteomes" id="UP000199695"/>
    </source>
</evidence>
<dbReference type="PROSITE" id="PS01161">
    <property type="entry name" value="GLC_GALNAC_ISOMERASE"/>
    <property type="match status" value="1"/>
</dbReference>
<dbReference type="CDD" id="cd01399">
    <property type="entry name" value="GlcN6P_deaminase"/>
    <property type="match status" value="1"/>
</dbReference>
<gene>
    <name evidence="4" type="primary">nagB</name>
    <name evidence="6" type="ORF">SAMN05444955_101171</name>
</gene>
<dbReference type="InterPro" id="IPR004547">
    <property type="entry name" value="Glucosamine6P_isomerase"/>
</dbReference>
<dbReference type="PANTHER" id="PTHR11280:SF5">
    <property type="entry name" value="GLUCOSAMINE-6-PHOSPHATE ISOMERASE"/>
    <property type="match status" value="1"/>
</dbReference>
<name>A0A1H8AKX3_9BACL</name>
<dbReference type="RefSeq" id="WP_089964477.1">
    <property type="nucleotide sequence ID" value="NZ_FOCQ01000001.1"/>
</dbReference>
<dbReference type="PANTHER" id="PTHR11280">
    <property type="entry name" value="GLUCOSAMINE-6-PHOSPHATE ISOMERASE"/>
    <property type="match status" value="1"/>
</dbReference>
<dbReference type="InterPro" id="IPR006148">
    <property type="entry name" value="Glc/Gal-6P_isomerase"/>
</dbReference>